<keyword evidence="8 10" id="KW-0067">ATP-binding</keyword>
<sequence length="1185" mass="130480">MRGLGSDHGMEIRPSTGGGEGGVVLNSGFQGVNVSIRNSNYVSLQTGEEFSSVFIRDRLTPKVAHGPPVLSSVQNREMGGGSRNEQMGYEDLSRILRLQRLDSECSSDGVEVSSAHGCAAEVDSWNHVDRRCHVDDSTSGQGSGLWEVNGVSKFDTDDLGARVPPVVIPHLQHSCNAYESGSSDSSQSGNLKILCSFGGRILPRPSDAKLRYVGGETHIISVKRNISWAELVHKVSGKCNQPHTIKYQLPGEDLDALISVSSDEDIRNMLEECSGTEMSIGSQRLRIFLIPTVETENKTSGTLQQAAADYEYVVAVNGLVDLSPRKTSGEQLFTGIVNPDAVLDPIPSFRGDSPSSFHHLESKDGVSFSQELHLGKGFPNTAMSAAESPLLSTKPVQCKLSTGAPQWHEGSLWQGNVENNSSCNATEQQFDNLFGKPSLQGQESHFQAHHRGNCLVTPPLMVANQNNNDGQPSLLEGMPVHNERYMSQVGSRGFMLGSVDSIDSHHGMIHAYSDSQLHQYGDKASYCSRDGMSPPYPLQFSNRVISSQALSTPLQDEAVQLQENVRVLQPEVNNQLVDIETSAPHYRVDMPMPLPSDPLHCNMYVESCHEITSGRSQTGLDERNEAKYYIQRPQDSDPFGFEIMNMPHLHQGKTYQNVSPSNTVDLNLLNQYGDHNNPNALVHQDTTSSSIDATSASKQDNIFDVVPNHKHSVCQPCNFTVETTSESLVRSQGAMVESHGQNQQTNLLSGVLVDAFVPMGQQTVTCRAEEASQGQLLINALDGYRPMALTAVANEISRAEPSNMHNQKQLEPLVFIEDMSLVTPQAVEFSSKVTSHDDKSTGVPKDDAFFDAMMAEIESGLSGLQIIRNADIEELKELGSGTYGTVYHGKWRGSDVAVKRIKKSCFSGRSSEQERLTRDFWREAQILSRLHHPNVVAFYGVVPNETGGTLATVTEFMVNGSLWNVLLKKDRTLDHRRKLLIAMDAAFGMEYLHSKNIVHFDLKCDNLLVDMRDLQRPICKVGDFGLSRIKRNTLVSGGVRGTLPWMAPELLNGSSNKVSEKVDVFSFGIAMWEILTGEEPYANMHCGTIIGGILKNILRPPIPGHCDPEWRNLMEQCWSANPDLRPSFTEVTNRLCSMSAALQSRGQQTQKTRTSEYNVFDRGRVSSTVYCCVDTQNLSCIVVYL</sequence>
<dbReference type="GO" id="GO:0004674">
    <property type="term" value="F:protein serine/threonine kinase activity"/>
    <property type="evidence" value="ECO:0007669"/>
    <property type="project" value="UniProtKB-KW"/>
</dbReference>
<keyword evidence="9" id="KW-0927">Auxin signaling pathway</keyword>
<dbReference type="PANTHER" id="PTHR23257:SF842">
    <property type="entry name" value="KINASE SUPERFAMILY WITH OCTICOSAPEPTIDE_PHOX_BEM1P DOMAIN-CONTAINING PROTEIN"/>
    <property type="match status" value="1"/>
</dbReference>
<dbReference type="InterPro" id="IPR000719">
    <property type="entry name" value="Prot_kinase_dom"/>
</dbReference>
<dbReference type="GO" id="GO:0009734">
    <property type="term" value="P:auxin-activated signaling pathway"/>
    <property type="evidence" value="ECO:0007669"/>
    <property type="project" value="UniProtKB-KW"/>
</dbReference>
<dbReference type="PROSITE" id="PS00107">
    <property type="entry name" value="PROTEIN_KINASE_ATP"/>
    <property type="match status" value="1"/>
</dbReference>
<dbReference type="PROSITE" id="PS00108">
    <property type="entry name" value="PROTEIN_KINASE_ST"/>
    <property type="match status" value="1"/>
</dbReference>
<evidence type="ECO:0000256" key="2">
    <source>
        <dbReference type="ARBA" id="ARBA00022490"/>
    </source>
</evidence>
<dbReference type="SMART" id="SM00666">
    <property type="entry name" value="PB1"/>
    <property type="match status" value="1"/>
</dbReference>
<dbReference type="Pfam" id="PF00564">
    <property type="entry name" value="PB1"/>
    <property type="match status" value="1"/>
</dbReference>
<dbReference type="SUPFAM" id="SSF54277">
    <property type="entry name" value="CAD &amp; PB1 domains"/>
    <property type="match status" value="1"/>
</dbReference>
<keyword evidence="5" id="KW-0808">Transferase</keyword>
<dbReference type="SUPFAM" id="SSF56112">
    <property type="entry name" value="Protein kinase-like (PK-like)"/>
    <property type="match status" value="1"/>
</dbReference>
<dbReference type="InterPro" id="IPR050167">
    <property type="entry name" value="Ser_Thr_protein_kinase"/>
</dbReference>
<dbReference type="InterPro" id="IPR001245">
    <property type="entry name" value="Ser-Thr/Tyr_kinase_cat_dom"/>
</dbReference>
<dbReference type="Gene3D" id="3.10.20.90">
    <property type="entry name" value="Phosphatidylinositol 3-kinase Catalytic Subunit, Chain A, domain 1"/>
    <property type="match status" value="1"/>
</dbReference>
<dbReference type="PRINTS" id="PR00109">
    <property type="entry name" value="TYRKINASE"/>
</dbReference>
<evidence type="ECO:0000256" key="6">
    <source>
        <dbReference type="ARBA" id="ARBA00022741"/>
    </source>
</evidence>
<name>A0AAW1LDN2_SAPOF</name>
<evidence type="ECO:0000256" key="1">
    <source>
        <dbReference type="ARBA" id="ARBA00004496"/>
    </source>
</evidence>
<dbReference type="EMBL" id="JBDFQZ010000004">
    <property type="protein sequence ID" value="KAK9733878.1"/>
    <property type="molecule type" value="Genomic_DNA"/>
</dbReference>
<dbReference type="Gene3D" id="3.30.200.20">
    <property type="entry name" value="Phosphorylase Kinase, domain 1"/>
    <property type="match status" value="1"/>
</dbReference>
<feature type="binding site" evidence="10">
    <location>
        <position position="903"/>
    </location>
    <ligand>
        <name>ATP</name>
        <dbReference type="ChEBI" id="CHEBI:30616"/>
    </ligand>
</feature>
<dbReference type="InterPro" id="IPR011009">
    <property type="entry name" value="Kinase-like_dom_sf"/>
</dbReference>
<evidence type="ECO:0000256" key="8">
    <source>
        <dbReference type="ARBA" id="ARBA00022840"/>
    </source>
</evidence>
<evidence type="ECO:0000256" key="11">
    <source>
        <dbReference type="SAM" id="MobiDB-lite"/>
    </source>
</evidence>
<keyword evidence="2" id="KW-0963">Cytoplasm</keyword>
<dbReference type="InterPro" id="IPR000270">
    <property type="entry name" value="PB1_dom"/>
</dbReference>
<dbReference type="CDD" id="cd13999">
    <property type="entry name" value="STKc_MAP3K-like"/>
    <property type="match status" value="1"/>
</dbReference>
<dbReference type="FunFam" id="3.30.200.20:FF:000081">
    <property type="entry name" value="Octicosapeptide/phox/Bem1p domain kinase superfamily protein"/>
    <property type="match status" value="1"/>
</dbReference>
<protein>
    <recommendedName>
        <fullName evidence="12">Protein kinase domain-containing protein</fullName>
    </recommendedName>
</protein>
<evidence type="ECO:0000256" key="9">
    <source>
        <dbReference type="ARBA" id="ARBA00023294"/>
    </source>
</evidence>
<proteinExistence type="predicted"/>
<comment type="subcellular location">
    <subcellularLocation>
        <location evidence="1">Cytoplasm</location>
    </subcellularLocation>
</comment>
<keyword evidence="14" id="KW-1185">Reference proteome</keyword>
<accession>A0AAW1LDN2</accession>
<dbReference type="CDD" id="cd06410">
    <property type="entry name" value="PB1_UP2"/>
    <property type="match status" value="1"/>
</dbReference>
<dbReference type="GO" id="GO:0005524">
    <property type="term" value="F:ATP binding"/>
    <property type="evidence" value="ECO:0007669"/>
    <property type="project" value="UniProtKB-UniRule"/>
</dbReference>
<gene>
    <name evidence="13" type="ORF">RND81_04G098500</name>
</gene>
<evidence type="ECO:0000256" key="4">
    <source>
        <dbReference type="ARBA" id="ARBA00022553"/>
    </source>
</evidence>
<evidence type="ECO:0000256" key="3">
    <source>
        <dbReference type="ARBA" id="ARBA00022527"/>
    </source>
</evidence>
<evidence type="ECO:0000259" key="12">
    <source>
        <dbReference type="PROSITE" id="PS50011"/>
    </source>
</evidence>
<feature type="domain" description="Protein kinase" evidence="12">
    <location>
        <begin position="872"/>
        <end position="1142"/>
    </location>
</feature>
<organism evidence="13 14">
    <name type="scientific">Saponaria officinalis</name>
    <name type="common">Common soapwort</name>
    <name type="synonym">Lychnis saponaria</name>
    <dbReference type="NCBI Taxonomy" id="3572"/>
    <lineage>
        <taxon>Eukaryota</taxon>
        <taxon>Viridiplantae</taxon>
        <taxon>Streptophyta</taxon>
        <taxon>Embryophyta</taxon>
        <taxon>Tracheophyta</taxon>
        <taxon>Spermatophyta</taxon>
        <taxon>Magnoliopsida</taxon>
        <taxon>eudicotyledons</taxon>
        <taxon>Gunneridae</taxon>
        <taxon>Pentapetalae</taxon>
        <taxon>Caryophyllales</taxon>
        <taxon>Caryophyllaceae</taxon>
        <taxon>Caryophylleae</taxon>
        <taxon>Saponaria</taxon>
    </lineage>
</organism>
<dbReference type="PANTHER" id="PTHR23257">
    <property type="entry name" value="SERINE-THREONINE PROTEIN KINASE"/>
    <property type="match status" value="1"/>
</dbReference>
<evidence type="ECO:0000256" key="5">
    <source>
        <dbReference type="ARBA" id="ARBA00022679"/>
    </source>
</evidence>
<dbReference type="InterPro" id="IPR008271">
    <property type="entry name" value="Ser/Thr_kinase_AS"/>
</dbReference>
<dbReference type="Proteomes" id="UP001443914">
    <property type="component" value="Unassembled WGS sequence"/>
</dbReference>
<feature type="region of interest" description="Disordered" evidence="11">
    <location>
        <begin position="1"/>
        <end position="20"/>
    </location>
</feature>
<dbReference type="Pfam" id="PF07714">
    <property type="entry name" value="PK_Tyr_Ser-Thr"/>
    <property type="match status" value="1"/>
</dbReference>
<dbReference type="PROSITE" id="PS50011">
    <property type="entry name" value="PROTEIN_KINASE_DOM"/>
    <property type="match status" value="1"/>
</dbReference>
<dbReference type="AlphaFoldDB" id="A0AAW1LDN2"/>
<dbReference type="Gene3D" id="1.10.510.10">
    <property type="entry name" value="Transferase(Phosphotransferase) domain 1"/>
    <property type="match status" value="1"/>
</dbReference>
<keyword evidence="3" id="KW-0723">Serine/threonine-protein kinase</keyword>
<feature type="region of interest" description="Disordered" evidence="11">
    <location>
        <begin position="66"/>
        <end position="86"/>
    </location>
</feature>
<dbReference type="FunFam" id="1.10.510.10:FF:000142">
    <property type="entry name" value="Octicosapeptide/phox/Bem1p domain kinase superfamily protein"/>
    <property type="match status" value="1"/>
</dbReference>
<keyword evidence="4" id="KW-0597">Phosphoprotein</keyword>
<comment type="caution">
    <text evidence="13">The sequence shown here is derived from an EMBL/GenBank/DDBJ whole genome shotgun (WGS) entry which is preliminary data.</text>
</comment>
<dbReference type="InterPro" id="IPR017441">
    <property type="entry name" value="Protein_kinase_ATP_BS"/>
</dbReference>
<evidence type="ECO:0000313" key="14">
    <source>
        <dbReference type="Proteomes" id="UP001443914"/>
    </source>
</evidence>
<dbReference type="SMART" id="SM00220">
    <property type="entry name" value="S_TKc"/>
    <property type="match status" value="1"/>
</dbReference>
<evidence type="ECO:0000313" key="13">
    <source>
        <dbReference type="EMBL" id="KAK9733878.1"/>
    </source>
</evidence>
<keyword evidence="7" id="KW-0418">Kinase</keyword>
<dbReference type="GO" id="GO:0010928">
    <property type="term" value="P:regulation of auxin mediated signaling pathway"/>
    <property type="evidence" value="ECO:0007669"/>
    <property type="project" value="UniProtKB-ARBA"/>
</dbReference>
<dbReference type="GO" id="GO:0005737">
    <property type="term" value="C:cytoplasm"/>
    <property type="evidence" value="ECO:0007669"/>
    <property type="project" value="UniProtKB-SubCell"/>
</dbReference>
<evidence type="ECO:0000256" key="10">
    <source>
        <dbReference type="PROSITE-ProRule" id="PRU10141"/>
    </source>
</evidence>
<dbReference type="FunFam" id="3.10.20.90:FF:000058">
    <property type="entry name" value="Octicosapeptide/phox/Bem1p domain kinase superfamily protein"/>
    <property type="match status" value="1"/>
</dbReference>
<keyword evidence="6 10" id="KW-0547">Nucleotide-binding</keyword>
<evidence type="ECO:0000256" key="7">
    <source>
        <dbReference type="ARBA" id="ARBA00022777"/>
    </source>
</evidence>
<reference evidence="13" key="1">
    <citation type="submission" date="2024-03" db="EMBL/GenBank/DDBJ databases">
        <title>WGS assembly of Saponaria officinalis var. Norfolk2.</title>
        <authorList>
            <person name="Jenkins J."/>
            <person name="Shu S."/>
            <person name="Grimwood J."/>
            <person name="Barry K."/>
            <person name="Goodstein D."/>
            <person name="Schmutz J."/>
            <person name="Leebens-Mack J."/>
            <person name="Osbourn A."/>
        </authorList>
    </citation>
    <scope>NUCLEOTIDE SEQUENCE [LARGE SCALE GENOMIC DNA]</scope>
    <source>
        <strain evidence="13">JIC</strain>
    </source>
</reference>